<evidence type="ECO:0000256" key="1">
    <source>
        <dbReference type="SAM" id="MobiDB-lite"/>
    </source>
</evidence>
<dbReference type="EMBL" id="DS985226">
    <property type="protein sequence ID" value="EEY22816.1"/>
    <property type="molecule type" value="Genomic_DNA"/>
</dbReference>
<protein>
    <submittedName>
        <fullName evidence="3">Alpha/beta hydrolase fold-3 domain-containing protein</fullName>
    </submittedName>
</protein>
<dbReference type="eggNOG" id="KOG1515">
    <property type="taxonomic scope" value="Eukaryota"/>
</dbReference>
<proteinExistence type="predicted"/>
<dbReference type="InterPro" id="IPR050466">
    <property type="entry name" value="Carboxylest/Gibb_receptor"/>
</dbReference>
<dbReference type="PANTHER" id="PTHR23024:SF643">
    <property type="entry name" value="AB HYDROLASE SUPERFAMILY PROTEIN B1A11.02"/>
    <property type="match status" value="1"/>
</dbReference>
<feature type="domain" description="Alpha/beta hydrolase fold-3" evidence="2">
    <location>
        <begin position="57"/>
        <end position="263"/>
    </location>
</feature>
<evidence type="ECO:0000259" key="2">
    <source>
        <dbReference type="Pfam" id="PF07859"/>
    </source>
</evidence>
<gene>
    <name evidence="3" type="ORF">VDBG_08926</name>
</gene>
<keyword evidence="3" id="KW-0378">Hydrolase</keyword>
<dbReference type="GeneID" id="9534524"/>
<evidence type="ECO:0000313" key="4">
    <source>
        <dbReference type="Proteomes" id="UP000008698"/>
    </source>
</evidence>
<sequence length="335" mass="36206">MPSFSARAAAFKANPPPAPPSTDMEYTRDVPMRDGRLSEIRIYQPDNSTTAVRPLFVLVHGGGFCVGNNHAPGFRSRLIAAANDMTVVNVSYRLAPEHPFPAAPDDVWDAVAWLSQPDNAKQLGADPTRGFYIGGISAGGNLAAVTAQRWVADQRTPALRGLWLYVPVLLDEEIVPAAYRALFFSRAQNAAALVIDRAADDYVRAAYAPDVTSPLYSPFNAARPHEGMPRVHLQVAGQDPVRDDGLIYEKALRAARRRDEARRLSRPAARVRRRLPAAQGLGQGQARHAPGDRLADGEDGRRAAVYTADRGVACCRALWPASLGGGTSRKLEPGA</sequence>
<dbReference type="STRING" id="526221.C9SVK1"/>
<dbReference type="Pfam" id="PF07859">
    <property type="entry name" value="Abhydrolase_3"/>
    <property type="match status" value="1"/>
</dbReference>
<dbReference type="RefSeq" id="XP_003001130.1">
    <property type="nucleotide sequence ID" value="XM_003001084.1"/>
</dbReference>
<feature type="compositionally biased region" description="Low complexity" evidence="1">
    <location>
        <begin position="1"/>
        <end position="13"/>
    </location>
</feature>
<dbReference type="PANTHER" id="PTHR23024">
    <property type="entry name" value="ARYLACETAMIDE DEACETYLASE"/>
    <property type="match status" value="1"/>
</dbReference>
<dbReference type="Proteomes" id="UP000008698">
    <property type="component" value="Unassembled WGS sequence"/>
</dbReference>
<dbReference type="HOGENOM" id="CLU_829492_0_0_1"/>
<dbReference type="KEGG" id="val:VDBG_08926"/>
<keyword evidence="4" id="KW-1185">Reference proteome</keyword>
<dbReference type="Gene3D" id="3.40.50.1820">
    <property type="entry name" value="alpha/beta hydrolase"/>
    <property type="match status" value="1"/>
</dbReference>
<dbReference type="InterPro" id="IPR029058">
    <property type="entry name" value="AB_hydrolase_fold"/>
</dbReference>
<evidence type="ECO:0000313" key="3">
    <source>
        <dbReference type="EMBL" id="EEY22816.1"/>
    </source>
</evidence>
<reference evidence="4" key="1">
    <citation type="journal article" date="2011" name="PLoS Pathog.">
        <title>Comparative genomics yields insights into niche adaptation of plant vascular wilt pathogens.</title>
        <authorList>
            <person name="Klosterman S.J."/>
            <person name="Subbarao K.V."/>
            <person name="Kang S."/>
            <person name="Veronese P."/>
            <person name="Gold S.E."/>
            <person name="Thomma B.P.H.J."/>
            <person name="Chen Z."/>
            <person name="Henrissat B."/>
            <person name="Lee Y.-H."/>
            <person name="Park J."/>
            <person name="Garcia-Pedrajas M.D."/>
            <person name="Barbara D.J."/>
            <person name="Anchieta A."/>
            <person name="de Jonge R."/>
            <person name="Santhanam P."/>
            <person name="Maruthachalam K."/>
            <person name="Atallah Z."/>
            <person name="Amyotte S.G."/>
            <person name="Paz Z."/>
            <person name="Inderbitzin P."/>
            <person name="Hayes R.J."/>
            <person name="Heiman D.I."/>
            <person name="Young S."/>
            <person name="Zeng Q."/>
            <person name="Engels R."/>
            <person name="Galagan J."/>
            <person name="Cuomo C.A."/>
            <person name="Dobinson K.F."/>
            <person name="Ma L.-J."/>
        </authorList>
    </citation>
    <scope>NUCLEOTIDE SEQUENCE [LARGE SCALE GENOMIC DNA]</scope>
    <source>
        <strain evidence="4">VaMs.102 / ATCC MYA-4576 / FGSC 10136</strain>
    </source>
</reference>
<dbReference type="SUPFAM" id="SSF53474">
    <property type="entry name" value="alpha/beta-Hydrolases"/>
    <property type="match status" value="1"/>
</dbReference>
<dbReference type="InterPro" id="IPR013094">
    <property type="entry name" value="AB_hydrolase_3"/>
</dbReference>
<dbReference type="OrthoDB" id="408631at2759"/>
<feature type="region of interest" description="Disordered" evidence="1">
    <location>
        <begin position="1"/>
        <end position="24"/>
    </location>
</feature>
<feature type="region of interest" description="Disordered" evidence="1">
    <location>
        <begin position="259"/>
        <end position="297"/>
    </location>
</feature>
<dbReference type="OMA" id="FPEAIHT"/>
<organism evidence="4">
    <name type="scientific">Verticillium alfalfae (strain VaMs.102 / ATCC MYA-4576 / FGSC 10136)</name>
    <name type="common">Verticillium wilt of alfalfa</name>
    <name type="synonym">Verticillium albo-atrum</name>
    <dbReference type="NCBI Taxonomy" id="526221"/>
    <lineage>
        <taxon>Eukaryota</taxon>
        <taxon>Fungi</taxon>
        <taxon>Dikarya</taxon>
        <taxon>Ascomycota</taxon>
        <taxon>Pezizomycotina</taxon>
        <taxon>Sordariomycetes</taxon>
        <taxon>Hypocreomycetidae</taxon>
        <taxon>Glomerellales</taxon>
        <taxon>Plectosphaerellaceae</taxon>
        <taxon>Verticillium</taxon>
    </lineage>
</organism>
<accession>C9SVK1</accession>
<name>C9SVK1_VERA1</name>
<dbReference type="AlphaFoldDB" id="C9SVK1"/>
<dbReference type="GO" id="GO:0016787">
    <property type="term" value="F:hydrolase activity"/>
    <property type="evidence" value="ECO:0007669"/>
    <property type="project" value="UniProtKB-KW"/>
</dbReference>